<gene>
    <name evidence="1" type="ORF">M408DRAFT_170492</name>
</gene>
<dbReference type="HOGENOM" id="CLU_1836374_0_0_1"/>
<sequence>MKSTKRSHTAKTSTECQRRLRGVKRPAGRFDDGLTTRKRSFSWVISSAAKKWRISIVHQQPRGRWTLFATERQKQGTPRIQPFNLIIVYAGGQNECSTLYVFKPGTSRVAQQTRPHKSSYSIHRKTPFRPLYFQITYLGL</sequence>
<dbReference type="Proteomes" id="UP000054097">
    <property type="component" value="Unassembled WGS sequence"/>
</dbReference>
<dbReference type="EMBL" id="KN824300">
    <property type="protein sequence ID" value="KIM27178.1"/>
    <property type="molecule type" value="Genomic_DNA"/>
</dbReference>
<organism evidence="1 2">
    <name type="scientific">Serendipita vermifera MAFF 305830</name>
    <dbReference type="NCBI Taxonomy" id="933852"/>
    <lineage>
        <taxon>Eukaryota</taxon>
        <taxon>Fungi</taxon>
        <taxon>Dikarya</taxon>
        <taxon>Basidiomycota</taxon>
        <taxon>Agaricomycotina</taxon>
        <taxon>Agaricomycetes</taxon>
        <taxon>Sebacinales</taxon>
        <taxon>Serendipitaceae</taxon>
        <taxon>Serendipita</taxon>
    </lineage>
</organism>
<dbReference type="AlphaFoldDB" id="A0A0C2WLJ7"/>
<name>A0A0C2WLJ7_SERVB</name>
<evidence type="ECO:0000313" key="1">
    <source>
        <dbReference type="EMBL" id="KIM27178.1"/>
    </source>
</evidence>
<proteinExistence type="predicted"/>
<reference evidence="1 2" key="1">
    <citation type="submission" date="2014-04" db="EMBL/GenBank/DDBJ databases">
        <authorList>
            <consortium name="DOE Joint Genome Institute"/>
            <person name="Kuo A."/>
            <person name="Zuccaro A."/>
            <person name="Kohler A."/>
            <person name="Nagy L.G."/>
            <person name="Floudas D."/>
            <person name="Copeland A."/>
            <person name="Barry K.W."/>
            <person name="Cichocki N."/>
            <person name="Veneault-Fourrey C."/>
            <person name="LaButti K."/>
            <person name="Lindquist E.A."/>
            <person name="Lipzen A."/>
            <person name="Lundell T."/>
            <person name="Morin E."/>
            <person name="Murat C."/>
            <person name="Sun H."/>
            <person name="Tunlid A."/>
            <person name="Henrissat B."/>
            <person name="Grigoriev I.V."/>
            <person name="Hibbett D.S."/>
            <person name="Martin F."/>
            <person name="Nordberg H.P."/>
            <person name="Cantor M.N."/>
            <person name="Hua S.X."/>
        </authorList>
    </citation>
    <scope>NUCLEOTIDE SEQUENCE [LARGE SCALE GENOMIC DNA]</scope>
    <source>
        <strain evidence="1 2">MAFF 305830</strain>
    </source>
</reference>
<evidence type="ECO:0000313" key="2">
    <source>
        <dbReference type="Proteomes" id="UP000054097"/>
    </source>
</evidence>
<accession>A0A0C2WLJ7</accession>
<protein>
    <submittedName>
        <fullName evidence="1">Uncharacterized protein</fullName>
    </submittedName>
</protein>
<reference evidence="2" key="2">
    <citation type="submission" date="2015-01" db="EMBL/GenBank/DDBJ databases">
        <title>Evolutionary Origins and Diversification of the Mycorrhizal Mutualists.</title>
        <authorList>
            <consortium name="DOE Joint Genome Institute"/>
            <consortium name="Mycorrhizal Genomics Consortium"/>
            <person name="Kohler A."/>
            <person name="Kuo A."/>
            <person name="Nagy L.G."/>
            <person name="Floudas D."/>
            <person name="Copeland A."/>
            <person name="Barry K.W."/>
            <person name="Cichocki N."/>
            <person name="Veneault-Fourrey C."/>
            <person name="LaButti K."/>
            <person name="Lindquist E.A."/>
            <person name="Lipzen A."/>
            <person name="Lundell T."/>
            <person name="Morin E."/>
            <person name="Murat C."/>
            <person name="Riley R."/>
            <person name="Ohm R."/>
            <person name="Sun H."/>
            <person name="Tunlid A."/>
            <person name="Henrissat B."/>
            <person name="Grigoriev I.V."/>
            <person name="Hibbett D.S."/>
            <person name="Martin F."/>
        </authorList>
    </citation>
    <scope>NUCLEOTIDE SEQUENCE [LARGE SCALE GENOMIC DNA]</scope>
    <source>
        <strain evidence="2">MAFF 305830</strain>
    </source>
</reference>
<keyword evidence="2" id="KW-1185">Reference proteome</keyword>